<evidence type="ECO:0000256" key="1">
    <source>
        <dbReference type="SAM" id="MobiDB-lite"/>
    </source>
</evidence>
<dbReference type="EMBL" id="CAXKWB010012382">
    <property type="protein sequence ID" value="CAL4104426.1"/>
    <property type="molecule type" value="Genomic_DNA"/>
</dbReference>
<keyword evidence="2" id="KW-0472">Membrane</keyword>
<feature type="transmembrane region" description="Helical" evidence="2">
    <location>
        <begin position="6"/>
        <end position="26"/>
    </location>
</feature>
<comment type="caution">
    <text evidence="3">The sequence shown here is derived from an EMBL/GenBank/DDBJ whole genome shotgun (WGS) entry which is preliminary data.</text>
</comment>
<evidence type="ECO:0000313" key="3">
    <source>
        <dbReference type="EMBL" id="CAL4104426.1"/>
    </source>
</evidence>
<sequence>MVQQTAYVVLQMAVVMVMLLASAFGLDSSRSERSLLKREATGDQHSQGHDHPSNQPHHHSTQHAQNQQNQQDGESLSSSADGVVNHWLYKFPPWTASNPAPRGFYGKSLTKETHAHTSDNLGSDVVISSVNSDGSHRTGRLENVKVPGNTHFQTEVVKTILDSELEGLKHSSEPILFTPSPSTGPNTFTPIVGILQPPTSNSGTTTALNSNQNTHFQDFNNNRFVSPPPRFDTVPQRFPDVDEGSTVLIAPEMQSFMPKDVFIPSNLPQNSHEVFQKPITVSQTRFNSEQFGGNRQPKQVISVTKSLSKSSDFRPSPLISISSPSHISVPGENFDYKISVTPYPLPDVPSHEPLPLYQHITKENVNTPSNSFQTSSHSQISHENIIEDNVVQGDKRRKPPVTYHPKGSADTLWIPFIPGIPLPILLQQAQRFSQPAGTRQTRYNANKKNAQSRSIISNHFDTTGSYPKSIQDIINSELDTAESLFRRGPQSSQQIISVNLNQSNEEK</sequence>
<protein>
    <submittedName>
        <fullName evidence="3">Uncharacterized protein</fullName>
    </submittedName>
</protein>
<feature type="compositionally biased region" description="Low complexity" evidence="1">
    <location>
        <begin position="62"/>
        <end position="71"/>
    </location>
</feature>
<dbReference type="Proteomes" id="UP001497623">
    <property type="component" value="Unassembled WGS sequence"/>
</dbReference>
<keyword evidence="2" id="KW-0812">Transmembrane</keyword>
<proteinExistence type="predicted"/>
<name>A0AAV2QVY1_MEGNR</name>
<keyword evidence="4" id="KW-1185">Reference proteome</keyword>
<feature type="compositionally biased region" description="Basic and acidic residues" evidence="1">
    <location>
        <begin position="37"/>
        <end position="52"/>
    </location>
</feature>
<organism evidence="3 4">
    <name type="scientific">Meganyctiphanes norvegica</name>
    <name type="common">Northern krill</name>
    <name type="synonym">Thysanopoda norvegica</name>
    <dbReference type="NCBI Taxonomy" id="48144"/>
    <lineage>
        <taxon>Eukaryota</taxon>
        <taxon>Metazoa</taxon>
        <taxon>Ecdysozoa</taxon>
        <taxon>Arthropoda</taxon>
        <taxon>Crustacea</taxon>
        <taxon>Multicrustacea</taxon>
        <taxon>Malacostraca</taxon>
        <taxon>Eumalacostraca</taxon>
        <taxon>Eucarida</taxon>
        <taxon>Euphausiacea</taxon>
        <taxon>Euphausiidae</taxon>
        <taxon>Meganyctiphanes</taxon>
    </lineage>
</organism>
<evidence type="ECO:0000313" key="4">
    <source>
        <dbReference type="Proteomes" id="UP001497623"/>
    </source>
</evidence>
<evidence type="ECO:0000256" key="2">
    <source>
        <dbReference type="SAM" id="Phobius"/>
    </source>
</evidence>
<feature type="region of interest" description="Disordered" evidence="1">
    <location>
        <begin position="37"/>
        <end position="79"/>
    </location>
</feature>
<dbReference type="AlphaFoldDB" id="A0AAV2QVY1"/>
<feature type="non-terminal residue" evidence="3">
    <location>
        <position position="507"/>
    </location>
</feature>
<keyword evidence="2" id="KW-1133">Transmembrane helix</keyword>
<gene>
    <name evidence="3" type="ORF">MNOR_LOCUS17769</name>
</gene>
<accession>A0AAV2QVY1</accession>
<reference evidence="3 4" key="1">
    <citation type="submission" date="2024-05" db="EMBL/GenBank/DDBJ databases">
        <authorList>
            <person name="Wallberg A."/>
        </authorList>
    </citation>
    <scope>NUCLEOTIDE SEQUENCE [LARGE SCALE GENOMIC DNA]</scope>
</reference>